<dbReference type="SMART" id="SM00822">
    <property type="entry name" value="PKS_KR"/>
    <property type="match status" value="1"/>
</dbReference>
<feature type="domain" description="Ketoreductase" evidence="2">
    <location>
        <begin position="4"/>
        <end position="183"/>
    </location>
</feature>
<dbReference type="PRINTS" id="PR00081">
    <property type="entry name" value="GDHRDH"/>
</dbReference>
<gene>
    <name evidence="3" type="ORF">NEE01_08540</name>
</gene>
<dbReference type="PROSITE" id="PS00061">
    <property type="entry name" value="ADH_SHORT"/>
    <property type="match status" value="1"/>
</dbReference>
<name>A0AA42CTY3_9SPHN</name>
<dbReference type="FunFam" id="3.40.50.720:FF:000084">
    <property type="entry name" value="Short-chain dehydrogenase reductase"/>
    <property type="match status" value="1"/>
</dbReference>
<dbReference type="SUPFAM" id="SSF51735">
    <property type="entry name" value="NAD(P)-binding Rossmann-fold domains"/>
    <property type="match status" value="1"/>
</dbReference>
<dbReference type="InterPro" id="IPR036291">
    <property type="entry name" value="NAD(P)-bd_dom_sf"/>
</dbReference>
<dbReference type="EMBL" id="JANFAV010000004">
    <property type="protein sequence ID" value="MCW6534831.1"/>
    <property type="molecule type" value="Genomic_DNA"/>
</dbReference>
<dbReference type="Pfam" id="PF13561">
    <property type="entry name" value="adh_short_C2"/>
    <property type="match status" value="1"/>
</dbReference>
<dbReference type="RefSeq" id="WP_265268644.1">
    <property type="nucleotide sequence ID" value="NZ_JANFAU010000005.1"/>
</dbReference>
<evidence type="ECO:0000313" key="3">
    <source>
        <dbReference type="EMBL" id="MCW6534831.1"/>
    </source>
</evidence>
<protein>
    <submittedName>
        <fullName evidence="3">SDR family oxidoreductase</fullName>
    </submittedName>
</protein>
<dbReference type="InterPro" id="IPR057326">
    <property type="entry name" value="KR_dom"/>
</dbReference>
<evidence type="ECO:0000256" key="1">
    <source>
        <dbReference type="ARBA" id="ARBA00006484"/>
    </source>
</evidence>
<dbReference type="InterPro" id="IPR002347">
    <property type="entry name" value="SDR_fam"/>
</dbReference>
<comment type="caution">
    <text evidence="3">The sequence shown here is derived from an EMBL/GenBank/DDBJ whole genome shotgun (WGS) entry which is preliminary data.</text>
</comment>
<proteinExistence type="inferred from homology"/>
<dbReference type="PANTHER" id="PTHR43975:SF2">
    <property type="entry name" value="EG:BACR7A4.14 PROTEIN-RELATED"/>
    <property type="match status" value="1"/>
</dbReference>
<dbReference type="InterPro" id="IPR020904">
    <property type="entry name" value="Sc_DH/Rdtase_CS"/>
</dbReference>
<organism evidence="3 4">
    <name type="scientific">Sphingomonas lycopersici</name>
    <dbReference type="NCBI Taxonomy" id="2951807"/>
    <lineage>
        <taxon>Bacteria</taxon>
        <taxon>Pseudomonadati</taxon>
        <taxon>Pseudomonadota</taxon>
        <taxon>Alphaproteobacteria</taxon>
        <taxon>Sphingomonadales</taxon>
        <taxon>Sphingomonadaceae</taxon>
        <taxon>Sphingomonas</taxon>
    </lineage>
</organism>
<dbReference type="AlphaFoldDB" id="A0AA42CTY3"/>
<reference evidence="3" key="1">
    <citation type="submission" date="2022-06" db="EMBL/GenBank/DDBJ databases">
        <title>Sphingomonas sp. nov. isolated from rhizosphere soil of tomato.</title>
        <authorList>
            <person name="Dong H."/>
            <person name="Gao R."/>
        </authorList>
    </citation>
    <scope>NUCLEOTIDE SEQUENCE</scope>
    <source>
        <strain evidence="3">MMSM24</strain>
    </source>
</reference>
<evidence type="ECO:0000259" key="2">
    <source>
        <dbReference type="SMART" id="SM00822"/>
    </source>
</evidence>
<dbReference type="PRINTS" id="PR00080">
    <property type="entry name" value="SDRFAMILY"/>
</dbReference>
<keyword evidence="4" id="KW-1185">Reference proteome</keyword>
<evidence type="ECO:0000313" key="4">
    <source>
        <dbReference type="Proteomes" id="UP001165565"/>
    </source>
</evidence>
<comment type="similarity">
    <text evidence="1">Belongs to the short-chain dehydrogenases/reductases (SDR) family.</text>
</comment>
<dbReference type="Proteomes" id="UP001165565">
    <property type="component" value="Unassembled WGS sequence"/>
</dbReference>
<sequence>MQGRIALVTGAASGIGRATAKLLGVRGARVVIADVNAEALGKVRKDIDRVTRAGCIAIPFDAGDAASCRQLVAETIAATGRLDVLCNIAGIMDWGPLDTFDDARWERMLRINLSGVFHMCRAAMPHLVESKGTIVNMSSAAGLVGIPYTTAYCAAKAGVNALTKSLAVEFAAAGVRVNAICPTGVKTAMHGSVALPDGVDMALVMRNAPKLGDLCEPEDIAEAVAFLASDAARKITGIALPVDAGQTAG</sequence>
<dbReference type="CDD" id="cd05233">
    <property type="entry name" value="SDR_c"/>
    <property type="match status" value="1"/>
</dbReference>
<accession>A0AA42CTY3</accession>
<dbReference type="PANTHER" id="PTHR43975">
    <property type="entry name" value="ZGC:101858"/>
    <property type="match status" value="1"/>
</dbReference>
<dbReference type="Gene3D" id="3.40.50.720">
    <property type="entry name" value="NAD(P)-binding Rossmann-like Domain"/>
    <property type="match status" value="1"/>
</dbReference>